<dbReference type="AlphaFoldDB" id="A0A235C0B5"/>
<dbReference type="InterPro" id="IPR023753">
    <property type="entry name" value="FAD/NAD-binding_dom"/>
</dbReference>
<dbReference type="InterPro" id="IPR028261">
    <property type="entry name" value="DPD_II"/>
</dbReference>
<dbReference type="Proteomes" id="UP000215215">
    <property type="component" value="Unassembled WGS sequence"/>
</dbReference>
<dbReference type="InterPro" id="IPR009051">
    <property type="entry name" value="Helical_ferredxn"/>
</dbReference>
<comment type="caution">
    <text evidence="3">The sequence shown here is derived from an EMBL/GenBank/DDBJ whole genome shotgun (WGS) entry which is preliminary data.</text>
</comment>
<dbReference type="SUPFAM" id="SSF46548">
    <property type="entry name" value="alpha-helical ferredoxin"/>
    <property type="match status" value="1"/>
</dbReference>
<feature type="domain" description="FAD/NAD(P)-binding" evidence="1">
    <location>
        <begin position="124"/>
        <end position="416"/>
    </location>
</feature>
<evidence type="ECO:0000259" key="1">
    <source>
        <dbReference type="Pfam" id="PF07992"/>
    </source>
</evidence>
<sequence>MKLSFKETKPVMTQTQAVLEASRCLLCEDAPCNKGCPAGIDVKKFIRAIKFENFRHSMDLIKENNILPGVCGIVCPREVLCEKECSNTELSTPIKIGDLQRFVAEKEYTAKHKLSPTIKKNKTKVVVIGSGPAGLSCAAELATRGFEVTIFERRERLGGVLTYGIPAYRLPKRVVKQEINYIKKLGVKARKGTVVDSLDDVLNSGFRAVFIGVGLGKPMFCGIPGEKLKGVVEGVKFLEEVNENPKKVVIGERVIVIGGGSVAMDCACSALRVGARHVDLVCLEAPNELPAFREEIERAQNEGINIHTRFMPLRIIGKDGKVAGLKAIKIDWKIPGRFLPDNAVKIKGSNLTLVGDAVIEAIGQAPEPSLLFKGLKTRRGYLVVNKDMMTSKKGVFAGGDIIISKEERTVVQSVAEGKKAGEAIAAYLKNSSKFK</sequence>
<dbReference type="PRINTS" id="PR00469">
    <property type="entry name" value="PNDRDTASEII"/>
</dbReference>
<reference evidence="3 4" key="1">
    <citation type="submission" date="2017-07" db="EMBL/GenBank/DDBJ databases">
        <title>Recovery of genomes from metagenomes via a dereplication, aggregation, and scoring strategy.</title>
        <authorList>
            <person name="Sieber C.M."/>
            <person name="Probst A.J."/>
            <person name="Sharrar A."/>
            <person name="Thomas B.C."/>
            <person name="Hess M."/>
            <person name="Tringe S.G."/>
            <person name="Banfield J.F."/>
        </authorList>
    </citation>
    <scope>NUCLEOTIDE SEQUENCE [LARGE SCALE GENOMIC DNA]</scope>
    <source>
        <strain evidence="3">JGI_Cruoil_03_44_89</strain>
    </source>
</reference>
<accession>A0A235C0B5</accession>
<feature type="domain" description="Dihydroprymidine dehydrogenase" evidence="2">
    <location>
        <begin position="4"/>
        <end position="109"/>
    </location>
</feature>
<dbReference type="Pfam" id="PF14691">
    <property type="entry name" value="Fer4_20"/>
    <property type="match status" value="1"/>
</dbReference>
<dbReference type="Gene3D" id="3.40.50.720">
    <property type="entry name" value="NAD(P)-binding Rossmann-like Domain"/>
    <property type="match status" value="1"/>
</dbReference>
<protein>
    <recommendedName>
        <fullName evidence="5">Dihydropyrimidine dehydrogenase</fullName>
    </recommendedName>
</protein>
<dbReference type="InterPro" id="IPR036188">
    <property type="entry name" value="FAD/NAD-bd_sf"/>
</dbReference>
<evidence type="ECO:0000259" key="2">
    <source>
        <dbReference type="Pfam" id="PF14691"/>
    </source>
</evidence>
<dbReference type="Gene3D" id="3.50.50.60">
    <property type="entry name" value="FAD/NAD(P)-binding domain"/>
    <property type="match status" value="1"/>
</dbReference>
<organism evidence="3 4">
    <name type="scientific">candidate division WOR-3 bacterium JGI_Cruoil_03_44_89</name>
    <dbReference type="NCBI Taxonomy" id="1973748"/>
    <lineage>
        <taxon>Bacteria</taxon>
        <taxon>Bacteria division WOR-3</taxon>
    </lineage>
</organism>
<dbReference type="GO" id="GO:0051536">
    <property type="term" value="F:iron-sulfur cluster binding"/>
    <property type="evidence" value="ECO:0007669"/>
    <property type="project" value="InterPro"/>
</dbReference>
<dbReference type="PANTHER" id="PTHR42783">
    <property type="entry name" value="GLUTAMATE SYNTHASE [NADPH] SMALL CHAIN"/>
    <property type="match status" value="1"/>
</dbReference>
<evidence type="ECO:0000313" key="4">
    <source>
        <dbReference type="Proteomes" id="UP000215215"/>
    </source>
</evidence>
<gene>
    <name evidence="3" type="ORF">CH333_01570</name>
</gene>
<dbReference type="PRINTS" id="PR00368">
    <property type="entry name" value="FADPNR"/>
</dbReference>
<proteinExistence type="predicted"/>
<dbReference type="SUPFAM" id="SSF51971">
    <property type="entry name" value="Nucleotide-binding domain"/>
    <property type="match status" value="1"/>
</dbReference>
<name>A0A235C0B5_UNCW3</name>
<dbReference type="Pfam" id="PF07992">
    <property type="entry name" value="Pyr_redox_2"/>
    <property type="match status" value="1"/>
</dbReference>
<dbReference type="Gene3D" id="1.10.1060.10">
    <property type="entry name" value="Alpha-helical ferredoxin"/>
    <property type="match status" value="1"/>
</dbReference>
<evidence type="ECO:0000313" key="3">
    <source>
        <dbReference type="EMBL" id="OYD17255.1"/>
    </source>
</evidence>
<dbReference type="EMBL" id="NOZQ01000027">
    <property type="protein sequence ID" value="OYD17255.1"/>
    <property type="molecule type" value="Genomic_DNA"/>
</dbReference>
<evidence type="ECO:0008006" key="5">
    <source>
        <dbReference type="Google" id="ProtNLM"/>
    </source>
</evidence>
<dbReference type="GO" id="GO:0016491">
    <property type="term" value="F:oxidoreductase activity"/>
    <property type="evidence" value="ECO:0007669"/>
    <property type="project" value="InterPro"/>
</dbReference>
<dbReference type="PANTHER" id="PTHR42783:SF3">
    <property type="entry name" value="GLUTAMATE SYNTHASE [NADPH] SMALL CHAIN-RELATED"/>
    <property type="match status" value="1"/>
</dbReference>